<reference evidence="3 4" key="1">
    <citation type="journal article" date="2013" name="Int. J. Syst. Evol. Microbiol.">
        <title>Marinicauda pacifica gen. nov., sp. nov., a prosthecate alphaproteobacterium of the family Hyphomonadaceae isolated from deep seawater.</title>
        <authorList>
            <person name="Zhang X.Y."/>
            <person name="Li G.W."/>
            <person name="Wang C.S."/>
            <person name="Zhang Y.J."/>
            <person name="Xu X.W."/>
            <person name="Li H."/>
            <person name="Liu A."/>
            <person name="Liu C."/>
            <person name="Xie B.B."/>
            <person name="Qin Q.L."/>
            <person name="Xu Z."/>
            <person name="Chen X.L."/>
            <person name="Zhou B.C."/>
            <person name="Zhang Y.Z."/>
        </authorList>
    </citation>
    <scope>NUCLEOTIDE SEQUENCE [LARGE SCALE GENOMIC DNA]</scope>
    <source>
        <strain evidence="3 4">P-1 km-3</strain>
    </source>
</reference>
<dbReference type="Pfam" id="PF01075">
    <property type="entry name" value="Glyco_transf_9"/>
    <property type="match status" value="1"/>
</dbReference>
<dbReference type="PANTHER" id="PTHR30160:SF7">
    <property type="entry name" value="ADP-HEPTOSE--LPS HEPTOSYLTRANSFERASE 2"/>
    <property type="match status" value="1"/>
</dbReference>
<keyword evidence="2 3" id="KW-0808">Transferase</keyword>
<comment type="caution">
    <text evidence="3">The sequence shown here is derived from an EMBL/GenBank/DDBJ whole genome shotgun (WGS) entry which is preliminary data.</text>
</comment>
<name>A0A4S2HEF0_9PROT</name>
<dbReference type="InterPro" id="IPR051199">
    <property type="entry name" value="LPS_LOS_Heptosyltrfase"/>
</dbReference>
<dbReference type="CDD" id="cd03789">
    <property type="entry name" value="GT9_LPS_heptosyltransferase"/>
    <property type="match status" value="1"/>
</dbReference>
<organism evidence="3 4">
    <name type="scientific">Marinicauda pacifica</name>
    <dbReference type="NCBI Taxonomy" id="1133559"/>
    <lineage>
        <taxon>Bacteria</taxon>
        <taxon>Pseudomonadati</taxon>
        <taxon>Pseudomonadota</taxon>
        <taxon>Alphaproteobacteria</taxon>
        <taxon>Maricaulales</taxon>
        <taxon>Maricaulaceae</taxon>
        <taxon>Marinicauda</taxon>
    </lineage>
</organism>
<dbReference type="OrthoDB" id="9797795at2"/>
<dbReference type="AlphaFoldDB" id="A0A4S2HEF0"/>
<keyword evidence="1" id="KW-0328">Glycosyltransferase</keyword>
<proteinExistence type="predicted"/>
<gene>
    <name evidence="3" type="ORF">E5162_02495</name>
</gene>
<evidence type="ECO:0000313" key="3">
    <source>
        <dbReference type="EMBL" id="TGY94168.1"/>
    </source>
</evidence>
<sequence>MTRILFITSTRIGDAVLSSGLLDHLARTYPDARVTVACGPLAAPLFPHAPGVDEVIVMSKRAGGGHWIDLWRRTVTRRWDIVIDLRASATSWFLLAGKRHVKRKASGASAPVHKVEEAASVIGLSPPPAPTVWSSEAARAKAETLLGGEGAVLAIAPAAAAPFKEWPRERFAALAAHLTGPDGALAGARIAVFGGPGDEAAAREAVAGLDPDRVIDLTGKLAIDDAAACLEKASLFVGNDSGLMHLSAAAGTPTLGLFGPTDERLYGPWGRQARAIRAGGPADERERARLRFASESLMGDLELEPVIAAAESLIEEHVKR</sequence>
<accession>A0A4S2HEF0</accession>
<dbReference type="GO" id="GO:0009244">
    <property type="term" value="P:lipopolysaccharide core region biosynthetic process"/>
    <property type="evidence" value="ECO:0007669"/>
    <property type="project" value="TreeGrafter"/>
</dbReference>
<evidence type="ECO:0000256" key="2">
    <source>
        <dbReference type="ARBA" id="ARBA00022679"/>
    </source>
</evidence>
<dbReference type="SUPFAM" id="SSF53756">
    <property type="entry name" value="UDP-Glycosyltransferase/glycogen phosphorylase"/>
    <property type="match status" value="1"/>
</dbReference>
<dbReference type="GO" id="GO:0008713">
    <property type="term" value="F:ADP-heptose-lipopolysaccharide heptosyltransferase activity"/>
    <property type="evidence" value="ECO:0007669"/>
    <property type="project" value="TreeGrafter"/>
</dbReference>
<dbReference type="GO" id="GO:0005829">
    <property type="term" value="C:cytosol"/>
    <property type="evidence" value="ECO:0007669"/>
    <property type="project" value="TreeGrafter"/>
</dbReference>
<dbReference type="Proteomes" id="UP000305451">
    <property type="component" value="Unassembled WGS sequence"/>
</dbReference>
<dbReference type="Gene3D" id="3.40.50.2000">
    <property type="entry name" value="Glycogen Phosphorylase B"/>
    <property type="match status" value="2"/>
</dbReference>
<evidence type="ECO:0000256" key="1">
    <source>
        <dbReference type="ARBA" id="ARBA00022676"/>
    </source>
</evidence>
<dbReference type="InterPro" id="IPR002201">
    <property type="entry name" value="Glyco_trans_9"/>
</dbReference>
<dbReference type="EMBL" id="SRXV01000001">
    <property type="protein sequence ID" value="TGY94168.1"/>
    <property type="molecule type" value="Genomic_DNA"/>
</dbReference>
<dbReference type="PANTHER" id="PTHR30160">
    <property type="entry name" value="TETRAACYLDISACCHARIDE 4'-KINASE-RELATED"/>
    <property type="match status" value="1"/>
</dbReference>
<keyword evidence="4" id="KW-1185">Reference proteome</keyword>
<evidence type="ECO:0000313" key="4">
    <source>
        <dbReference type="Proteomes" id="UP000305451"/>
    </source>
</evidence>
<dbReference type="RefSeq" id="WP_135943363.1">
    <property type="nucleotide sequence ID" value="NZ_BMEI01000001.1"/>
</dbReference>
<protein>
    <submittedName>
        <fullName evidence="3">Glycosyltransferase family 9 protein</fullName>
    </submittedName>
</protein>